<reference evidence="1" key="2">
    <citation type="journal article" date="2015" name="Data Brief">
        <title>Shoot transcriptome of the giant reed, Arundo donax.</title>
        <authorList>
            <person name="Barrero R.A."/>
            <person name="Guerrero F.D."/>
            <person name="Moolhuijzen P."/>
            <person name="Goolsby J.A."/>
            <person name="Tidwell J."/>
            <person name="Bellgard S.E."/>
            <person name="Bellgard M.I."/>
        </authorList>
    </citation>
    <scope>NUCLEOTIDE SEQUENCE</scope>
    <source>
        <tissue evidence="1">Shoot tissue taken approximately 20 cm above the soil surface</tissue>
    </source>
</reference>
<reference evidence="1" key="1">
    <citation type="submission" date="2014-09" db="EMBL/GenBank/DDBJ databases">
        <authorList>
            <person name="Magalhaes I.L.F."/>
            <person name="Oliveira U."/>
            <person name="Santos F.R."/>
            <person name="Vidigal T.H.D.A."/>
            <person name="Brescovit A.D."/>
            <person name="Santos A.J."/>
        </authorList>
    </citation>
    <scope>NUCLEOTIDE SEQUENCE</scope>
    <source>
        <tissue evidence="1">Shoot tissue taken approximately 20 cm above the soil surface</tissue>
    </source>
</reference>
<proteinExistence type="predicted"/>
<dbReference type="AlphaFoldDB" id="A0A0A8XRJ2"/>
<name>A0A0A8XRJ2_ARUDO</name>
<dbReference type="EMBL" id="GBRH01282492">
    <property type="protein sequence ID" value="JAD15403.1"/>
    <property type="molecule type" value="Transcribed_RNA"/>
</dbReference>
<protein>
    <submittedName>
        <fullName evidence="1">Uncharacterized protein</fullName>
    </submittedName>
</protein>
<evidence type="ECO:0000313" key="1">
    <source>
        <dbReference type="EMBL" id="JAD15403.1"/>
    </source>
</evidence>
<sequence>MPWTLKSGGSPKFHHIVIDYRNSPKQRSRLLCNCVTKVVYSQQQSFCVHWNKFLH</sequence>
<accession>A0A0A8XRJ2</accession>
<organism evidence="1">
    <name type="scientific">Arundo donax</name>
    <name type="common">Giant reed</name>
    <name type="synonym">Donax arundinaceus</name>
    <dbReference type="NCBI Taxonomy" id="35708"/>
    <lineage>
        <taxon>Eukaryota</taxon>
        <taxon>Viridiplantae</taxon>
        <taxon>Streptophyta</taxon>
        <taxon>Embryophyta</taxon>
        <taxon>Tracheophyta</taxon>
        <taxon>Spermatophyta</taxon>
        <taxon>Magnoliopsida</taxon>
        <taxon>Liliopsida</taxon>
        <taxon>Poales</taxon>
        <taxon>Poaceae</taxon>
        <taxon>PACMAD clade</taxon>
        <taxon>Arundinoideae</taxon>
        <taxon>Arundineae</taxon>
        <taxon>Arundo</taxon>
    </lineage>
</organism>